<keyword evidence="9" id="KW-0276">Fatty acid metabolism</keyword>
<keyword evidence="10" id="KW-0223">Dioxygenase</keyword>
<dbReference type="FunFam" id="4.10.375.10:FF:000001">
    <property type="entry name" value="Lipoxygenase"/>
    <property type="match status" value="1"/>
</dbReference>
<dbReference type="PROSITE" id="PS51393">
    <property type="entry name" value="LIPOXYGENASE_3"/>
    <property type="match status" value="1"/>
</dbReference>
<dbReference type="AlphaFoldDB" id="A0A803PSV7"/>
<dbReference type="PROSITE" id="PS00081">
    <property type="entry name" value="LIPOXYGENASE_2"/>
    <property type="match status" value="1"/>
</dbReference>
<dbReference type="Pfam" id="PF00305">
    <property type="entry name" value="Lipoxygenase"/>
    <property type="match status" value="1"/>
</dbReference>
<dbReference type="EMBL" id="UZAU01000588">
    <property type="status" value="NOT_ANNOTATED_CDS"/>
    <property type="molecule type" value="Genomic_DNA"/>
</dbReference>
<dbReference type="InterPro" id="IPR027433">
    <property type="entry name" value="Lipoxygenase_dom_3"/>
</dbReference>
<reference evidence="20" key="1">
    <citation type="submission" date="2018-11" db="EMBL/GenBank/DDBJ databases">
        <authorList>
            <person name="Grassa J C."/>
        </authorList>
    </citation>
    <scope>NUCLEOTIDE SEQUENCE [LARGE SCALE GENOMIC DNA]</scope>
</reference>
<evidence type="ECO:0000256" key="17">
    <source>
        <dbReference type="SAM" id="MobiDB-lite"/>
    </source>
</evidence>
<sequence>MLHCRNLNTPSPLLKFGAGVNSLTSLVFKNSHNSLGFYSENHDRVLKSSCLIDLTRSQPLVGGGHCDRREESSISSSGEKMSVRCNTGSHSHNRISIEKEDGSGKTTTTKGSGKIKGNVVLMKKNVLDFNDFNASFLDRVHELFGQRVSLQLVSAVNGDPGNGMRGKLGKEAYLEDWITTISPLTAGDSAFDVNFDWDEKIGVPGAFIIQNYHHSEFYLKTLTLDNVPGHGRIHFVCNSWVYPSDKYHSPRIFFANKTYLPSETPLSLRKYREEELANLRGNGTGERQEWDRIYDYDYYNDLGNPDKGAKYARPVLGGSPQYPYPRRGRTGRKRTDTDRNTETRLNLALSLNIYAPRDERFGHLKLADFLAYALKSIGQFLKPEIEDLFNSTPNEFDSIDDVFKLYEGGVDVPEGLLKSVRDNIPAEMLKEIFRTDGERFLKFPVPQVIKENKTAWDTDEEFAREMLAGINPVMIHRLQEFPPRSKLDPKVYGDHTSKITKNYIEHNLDGLSVDEAIRNNKVFILDHHDMLIPFLRRINATNTKIYATRTIIFLQKDGTLKPLAIELSLPHPGGDHFGCISKVYTPADKGVDGSLWQLAKAYVNVNDSGYHQLISHWLKTHAAIEPFVIATNRQLSVVHPINKLLHPHFRDTMNLNAVARQILINAGGALEATVFPGRYCMEMTSASYKEWTFPGQALPVDLIKRGVAVEDENSPHGLRLLIDDYPFAVDGLEIWSAIKTWVKDYCSLYYKTDKMVQEDYELQSWWKELREEGHGDKKDEPWWPEMQTREDLIETCTIIIWIASALHAAINFGQYPYGGFPPNRPSMSRRFIPEEDTPEYNELKTDPEKALLKTITGQLLSVLGISLVEILSRHSSDEVYLGERDTPEWTTDKEAEKAFEKFGNKLREIELKIEKMNKDQKLKNRVGPVKMPYTLLYPSSEGGLTGKGIPNSVSI</sequence>
<dbReference type="InterPro" id="IPR000907">
    <property type="entry name" value="LipOase"/>
</dbReference>
<protein>
    <recommendedName>
        <fullName evidence="16">Lipoxygenase</fullName>
        <ecNumber evidence="16">1.13.11.-</ecNumber>
    </recommendedName>
</protein>
<dbReference type="FunFam" id="1.20.245.10:FF:000002">
    <property type="entry name" value="Lipoxygenase"/>
    <property type="match status" value="1"/>
</dbReference>
<keyword evidence="6 16" id="KW-0444">Lipid biosynthesis</keyword>
<dbReference type="InterPro" id="IPR001024">
    <property type="entry name" value="PLAT/LH2_dom"/>
</dbReference>
<name>A0A803PSV7_CANSA</name>
<dbReference type="GO" id="GO:0031408">
    <property type="term" value="P:oxylipin biosynthetic process"/>
    <property type="evidence" value="ECO:0007669"/>
    <property type="project" value="UniProtKB-UniRule"/>
</dbReference>
<dbReference type="FunFam" id="3.10.450.60:FF:000002">
    <property type="entry name" value="Lipoxygenase"/>
    <property type="match status" value="1"/>
</dbReference>
<evidence type="ECO:0000256" key="15">
    <source>
        <dbReference type="PROSITE-ProRule" id="PRU00152"/>
    </source>
</evidence>
<comment type="subunit">
    <text evidence="4">Monomer.</text>
</comment>
<evidence type="ECO:0000256" key="14">
    <source>
        <dbReference type="ARBA" id="ARBA00023160"/>
    </source>
</evidence>
<keyword evidence="12" id="KW-0408">Iron</keyword>
<dbReference type="EC" id="1.13.11.-" evidence="16"/>
<evidence type="ECO:0000256" key="11">
    <source>
        <dbReference type="ARBA" id="ARBA00023002"/>
    </source>
</evidence>
<feature type="region of interest" description="Disordered" evidence="17">
    <location>
        <begin position="62"/>
        <end position="111"/>
    </location>
</feature>
<dbReference type="Gene3D" id="4.10.375.10">
    <property type="entry name" value="Lipoxygenase-1, Domain 2"/>
    <property type="match status" value="1"/>
</dbReference>
<keyword evidence="21" id="KW-1185">Reference proteome</keyword>
<dbReference type="InterPro" id="IPR036226">
    <property type="entry name" value="LipOase_C_sf"/>
</dbReference>
<dbReference type="Gene3D" id="1.20.245.10">
    <property type="entry name" value="Lipoxygenase-1, Domain 5"/>
    <property type="match status" value="1"/>
</dbReference>
<evidence type="ECO:0000259" key="18">
    <source>
        <dbReference type="PROSITE" id="PS50095"/>
    </source>
</evidence>
<dbReference type="GO" id="GO:0005737">
    <property type="term" value="C:cytoplasm"/>
    <property type="evidence" value="ECO:0007669"/>
    <property type="project" value="UniProtKB-SubCell"/>
</dbReference>
<dbReference type="FunFam" id="4.10.372.10:FF:000001">
    <property type="entry name" value="Lipoxygenase"/>
    <property type="match status" value="1"/>
</dbReference>
<dbReference type="PROSITE" id="PS50095">
    <property type="entry name" value="PLAT"/>
    <property type="match status" value="1"/>
</dbReference>
<keyword evidence="7" id="KW-0479">Metal-binding</keyword>
<dbReference type="InterPro" id="IPR020834">
    <property type="entry name" value="LipOase_CS"/>
</dbReference>
<evidence type="ECO:0000256" key="2">
    <source>
        <dbReference type="ARBA" id="ARBA00004496"/>
    </source>
</evidence>
<dbReference type="Gene3D" id="4.10.372.10">
    <property type="entry name" value="Lipoxygenase-1, Domain 3"/>
    <property type="match status" value="1"/>
</dbReference>
<dbReference type="GO" id="GO:0034440">
    <property type="term" value="P:lipid oxidation"/>
    <property type="evidence" value="ECO:0007669"/>
    <property type="project" value="InterPro"/>
</dbReference>
<dbReference type="InterPro" id="IPR042057">
    <property type="entry name" value="Lipoxy_PLAT/LH2"/>
</dbReference>
<keyword evidence="5" id="KW-0963">Cytoplasm</keyword>
<evidence type="ECO:0000256" key="16">
    <source>
        <dbReference type="RuleBase" id="RU003975"/>
    </source>
</evidence>
<comment type="caution">
    <text evidence="15">Lacks conserved residue(s) required for the propagation of feature annotation.</text>
</comment>
<dbReference type="FunFam" id="2.60.60.20:FF:000015">
    <property type="entry name" value="Lipoxygenase"/>
    <property type="match status" value="1"/>
</dbReference>
<evidence type="ECO:0000256" key="13">
    <source>
        <dbReference type="ARBA" id="ARBA00023098"/>
    </source>
</evidence>
<keyword evidence="14 16" id="KW-0275">Fatty acid biosynthesis</keyword>
<dbReference type="OMA" id="PNEFDNF"/>
<dbReference type="Gene3D" id="3.10.450.60">
    <property type="match status" value="1"/>
</dbReference>
<dbReference type="SUPFAM" id="SSF48484">
    <property type="entry name" value="Lipoxigenase"/>
    <property type="match status" value="1"/>
</dbReference>
<evidence type="ECO:0000313" key="20">
    <source>
        <dbReference type="EnsemblPlants" id="cds.evm.model.06.1040"/>
    </source>
</evidence>
<dbReference type="InterPro" id="IPR013819">
    <property type="entry name" value="LipOase_C"/>
</dbReference>
<evidence type="ECO:0000256" key="10">
    <source>
        <dbReference type="ARBA" id="ARBA00022964"/>
    </source>
</evidence>
<dbReference type="OrthoDB" id="407298at2759"/>
<dbReference type="SUPFAM" id="SSF49723">
    <property type="entry name" value="Lipase/lipooxygenase domain (PLAT/LH2 domain)"/>
    <property type="match status" value="1"/>
</dbReference>
<dbReference type="GO" id="GO:0005506">
    <property type="term" value="F:iron ion binding"/>
    <property type="evidence" value="ECO:0007669"/>
    <property type="project" value="UniProtKB-ARBA"/>
</dbReference>
<dbReference type="GO" id="GO:0006633">
    <property type="term" value="P:fatty acid biosynthetic process"/>
    <property type="evidence" value="ECO:0007669"/>
    <property type="project" value="UniProtKB-KW"/>
</dbReference>
<dbReference type="PRINTS" id="PR00087">
    <property type="entry name" value="LIPOXYGENASE"/>
</dbReference>
<dbReference type="PANTHER" id="PTHR11771">
    <property type="entry name" value="LIPOXYGENASE"/>
    <property type="match status" value="1"/>
</dbReference>
<dbReference type="PRINTS" id="PR00468">
    <property type="entry name" value="PLTLPOXGNASE"/>
</dbReference>
<dbReference type="UniPathway" id="UPA00382"/>
<keyword evidence="11" id="KW-0560">Oxidoreductase</keyword>
<feature type="domain" description="Lipoxygenase" evidence="19">
    <location>
        <begin position="258"/>
        <end position="955"/>
    </location>
</feature>
<dbReference type="Proteomes" id="UP000596661">
    <property type="component" value="Chromosome 6"/>
</dbReference>
<keyword evidence="8 16" id="KW-0925">Oxylipin biosynthesis</keyword>
<evidence type="ECO:0000256" key="5">
    <source>
        <dbReference type="ARBA" id="ARBA00022490"/>
    </source>
</evidence>
<dbReference type="InterPro" id="IPR001246">
    <property type="entry name" value="LipOase_plant"/>
</dbReference>
<keyword evidence="13" id="KW-0443">Lipid metabolism</keyword>
<evidence type="ECO:0000313" key="21">
    <source>
        <dbReference type="Proteomes" id="UP000596661"/>
    </source>
</evidence>
<evidence type="ECO:0000256" key="9">
    <source>
        <dbReference type="ARBA" id="ARBA00022832"/>
    </source>
</evidence>
<comment type="subcellular location">
    <subcellularLocation>
        <location evidence="2">Cytoplasm</location>
    </subcellularLocation>
</comment>
<evidence type="ECO:0000256" key="3">
    <source>
        <dbReference type="ARBA" id="ARBA00009419"/>
    </source>
</evidence>
<dbReference type="Pfam" id="PF01477">
    <property type="entry name" value="PLAT"/>
    <property type="match status" value="1"/>
</dbReference>
<comment type="function">
    <text evidence="16">Plant lipoxygenase may be involved in a number of diverse aspects of plant physiology including growth and development, pest resistance, and senescence or responses to wounding.</text>
</comment>
<evidence type="ECO:0000256" key="12">
    <source>
        <dbReference type="ARBA" id="ARBA00023004"/>
    </source>
</evidence>
<proteinExistence type="inferred from homology"/>
<evidence type="ECO:0000256" key="6">
    <source>
        <dbReference type="ARBA" id="ARBA00022516"/>
    </source>
</evidence>
<feature type="region of interest" description="Disordered" evidence="17">
    <location>
        <begin position="320"/>
        <end position="339"/>
    </location>
</feature>
<dbReference type="CDD" id="cd01751">
    <property type="entry name" value="PLAT_LH2"/>
    <property type="match status" value="1"/>
</dbReference>
<comment type="pathway">
    <text evidence="16">Lipid metabolism; oxylipin biosynthesis.</text>
</comment>
<comment type="cofactor">
    <cofactor evidence="1">
        <name>Fe cation</name>
        <dbReference type="ChEBI" id="CHEBI:24875"/>
    </cofactor>
</comment>
<accession>A0A803PSV7</accession>
<dbReference type="InterPro" id="IPR036392">
    <property type="entry name" value="PLAT/LH2_dom_sf"/>
</dbReference>
<feature type="domain" description="PLAT" evidence="18">
    <location>
        <begin position="115"/>
        <end position="255"/>
    </location>
</feature>
<dbReference type="Gramene" id="evm.model.06.1040">
    <property type="protein sequence ID" value="cds.evm.model.06.1040"/>
    <property type="gene ID" value="evm.TU.06.1040"/>
</dbReference>
<dbReference type="Gene3D" id="2.60.60.20">
    <property type="entry name" value="PLAT/LH2 domain"/>
    <property type="match status" value="1"/>
</dbReference>
<evidence type="ECO:0000256" key="7">
    <source>
        <dbReference type="ARBA" id="ARBA00022723"/>
    </source>
</evidence>
<evidence type="ECO:0000259" key="19">
    <source>
        <dbReference type="PROSITE" id="PS51393"/>
    </source>
</evidence>
<reference evidence="20" key="2">
    <citation type="submission" date="2021-03" db="UniProtKB">
        <authorList>
            <consortium name="EnsemblPlants"/>
        </authorList>
    </citation>
    <scope>IDENTIFICATION</scope>
</reference>
<dbReference type="GO" id="GO:0016702">
    <property type="term" value="F:oxidoreductase activity, acting on single donors with incorporation of molecular oxygen, incorporation of two atoms of oxygen"/>
    <property type="evidence" value="ECO:0007669"/>
    <property type="project" value="InterPro"/>
</dbReference>
<dbReference type="EnsemblPlants" id="evm.model.06.1040">
    <property type="protein sequence ID" value="cds.evm.model.06.1040"/>
    <property type="gene ID" value="evm.TU.06.1040"/>
</dbReference>
<dbReference type="SMART" id="SM00308">
    <property type="entry name" value="LH2"/>
    <property type="match status" value="1"/>
</dbReference>
<organism evidence="20 21">
    <name type="scientific">Cannabis sativa</name>
    <name type="common">Hemp</name>
    <name type="synonym">Marijuana</name>
    <dbReference type="NCBI Taxonomy" id="3483"/>
    <lineage>
        <taxon>Eukaryota</taxon>
        <taxon>Viridiplantae</taxon>
        <taxon>Streptophyta</taxon>
        <taxon>Embryophyta</taxon>
        <taxon>Tracheophyta</taxon>
        <taxon>Spermatophyta</taxon>
        <taxon>Magnoliopsida</taxon>
        <taxon>eudicotyledons</taxon>
        <taxon>Gunneridae</taxon>
        <taxon>Pentapetalae</taxon>
        <taxon>rosids</taxon>
        <taxon>fabids</taxon>
        <taxon>Rosales</taxon>
        <taxon>Cannabaceae</taxon>
        <taxon>Cannabis</taxon>
    </lineage>
</organism>
<evidence type="ECO:0000256" key="8">
    <source>
        <dbReference type="ARBA" id="ARBA00022767"/>
    </source>
</evidence>
<evidence type="ECO:0000256" key="1">
    <source>
        <dbReference type="ARBA" id="ARBA00001962"/>
    </source>
</evidence>
<evidence type="ECO:0000256" key="4">
    <source>
        <dbReference type="ARBA" id="ARBA00011245"/>
    </source>
</evidence>
<comment type="similarity">
    <text evidence="3 16">Belongs to the lipoxygenase family.</text>
</comment>